<comment type="similarity">
    <text evidence="1">Belongs to the HAD-like hydrolase superfamily. S-2-haloalkanoic acid dehalogenase family.</text>
</comment>
<dbReference type="Proteomes" id="UP001166784">
    <property type="component" value="Unassembled WGS sequence"/>
</dbReference>
<dbReference type="RefSeq" id="WP_241062575.1">
    <property type="nucleotide sequence ID" value="NZ_JAKWJU010000002.1"/>
</dbReference>
<comment type="caution">
    <text evidence="4">The sequence shown here is derived from an EMBL/GenBank/DDBJ whole genome shotgun (WGS) entry which is preliminary data.</text>
</comment>
<feature type="compositionally biased region" description="Low complexity" evidence="3">
    <location>
        <begin position="1"/>
        <end position="13"/>
    </location>
</feature>
<sequence>MPPVQAGPSEADAAPPPPSGHQLKAVVFDVNETLSDMTPLRARFEEVGAPADLMTAWFAGVLRDGFALTAAGAYADFADIARDGLRTLLTALDGRGTEAADEAAGHILDGMEELPAHPDVPGGVHALRRAGLRLVTMTNGSPELTDGLLKRAGVRDQFDALLGVSGPRCWKPAPEAYRYAVRRAGVRPGEALLIAVHPWDVDGAQRAGLAGAWLRRGTAHYPETMSRPKWTAEDLEELAEMLAARANGGGQG</sequence>
<feature type="region of interest" description="Disordered" evidence="3">
    <location>
        <begin position="1"/>
        <end position="20"/>
    </location>
</feature>
<dbReference type="Pfam" id="PF00702">
    <property type="entry name" value="Hydrolase"/>
    <property type="match status" value="1"/>
</dbReference>
<proteinExistence type="inferred from homology"/>
<reference evidence="4" key="1">
    <citation type="submission" date="2022-03" db="EMBL/GenBank/DDBJ databases">
        <authorList>
            <person name="Santos J.D.N."/>
            <person name="Kallscheuer N."/>
            <person name="Jogler C."/>
            <person name="Lage O.M."/>
        </authorList>
    </citation>
    <scope>NUCLEOTIDE SEQUENCE</scope>
    <source>
        <strain evidence="4">M600PL45_2</strain>
    </source>
</reference>
<dbReference type="SFLD" id="SFLDG01129">
    <property type="entry name" value="C1.5:_HAD__Beta-PGM__Phosphata"/>
    <property type="match status" value="1"/>
</dbReference>
<dbReference type="SFLD" id="SFLDS00003">
    <property type="entry name" value="Haloacid_Dehalogenase"/>
    <property type="match status" value="1"/>
</dbReference>
<dbReference type="NCBIfam" id="TIGR01493">
    <property type="entry name" value="HAD-SF-IA-v2"/>
    <property type="match status" value="1"/>
</dbReference>
<dbReference type="InterPro" id="IPR023214">
    <property type="entry name" value="HAD_sf"/>
</dbReference>
<evidence type="ECO:0000256" key="3">
    <source>
        <dbReference type="SAM" id="MobiDB-lite"/>
    </source>
</evidence>
<dbReference type="Gene3D" id="1.10.150.240">
    <property type="entry name" value="Putative phosphatase, domain 2"/>
    <property type="match status" value="1"/>
</dbReference>
<dbReference type="CDD" id="cd02588">
    <property type="entry name" value="HAD_L2-DEX"/>
    <property type="match status" value="1"/>
</dbReference>
<dbReference type="NCBIfam" id="TIGR01428">
    <property type="entry name" value="HAD_type_II"/>
    <property type="match status" value="1"/>
</dbReference>
<dbReference type="InterPro" id="IPR036412">
    <property type="entry name" value="HAD-like_sf"/>
</dbReference>
<evidence type="ECO:0000256" key="2">
    <source>
        <dbReference type="ARBA" id="ARBA00022801"/>
    </source>
</evidence>
<evidence type="ECO:0000256" key="1">
    <source>
        <dbReference type="ARBA" id="ARBA00008106"/>
    </source>
</evidence>
<dbReference type="PANTHER" id="PTHR43316:SF3">
    <property type="entry name" value="HALOACID DEHALOGENASE, TYPE II (AFU_ORTHOLOGUE AFUA_2G07750)-RELATED"/>
    <property type="match status" value="1"/>
</dbReference>
<dbReference type="SUPFAM" id="SSF56784">
    <property type="entry name" value="HAD-like"/>
    <property type="match status" value="1"/>
</dbReference>
<keyword evidence="5" id="KW-1185">Reference proteome</keyword>
<dbReference type="EMBL" id="JAKWJU010000002">
    <property type="protein sequence ID" value="MCH6163706.1"/>
    <property type="molecule type" value="Genomic_DNA"/>
</dbReference>
<organism evidence="4 5">
    <name type="scientific">Streptomyces marispadix</name>
    <dbReference type="NCBI Taxonomy" id="2922868"/>
    <lineage>
        <taxon>Bacteria</taxon>
        <taxon>Bacillati</taxon>
        <taxon>Actinomycetota</taxon>
        <taxon>Actinomycetes</taxon>
        <taxon>Kitasatosporales</taxon>
        <taxon>Streptomycetaceae</taxon>
        <taxon>Streptomyces</taxon>
    </lineage>
</organism>
<dbReference type="InterPro" id="IPR006328">
    <property type="entry name" value="2-HAD"/>
</dbReference>
<gene>
    <name evidence="4" type="ORF">MMA15_25905</name>
</gene>
<accession>A0ABS9T5A9</accession>
<dbReference type="PRINTS" id="PR00413">
    <property type="entry name" value="HADHALOGNASE"/>
</dbReference>
<dbReference type="InterPro" id="IPR051540">
    <property type="entry name" value="S-2-haloacid_dehalogenase"/>
</dbReference>
<evidence type="ECO:0000313" key="4">
    <source>
        <dbReference type="EMBL" id="MCH6163706.1"/>
    </source>
</evidence>
<dbReference type="InterPro" id="IPR023198">
    <property type="entry name" value="PGP-like_dom2"/>
</dbReference>
<evidence type="ECO:0000313" key="5">
    <source>
        <dbReference type="Proteomes" id="UP001166784"/>
    </source>
</evidence>
<reference evidence="4" key="2">
    <citation type="journal article" date="2023" name="Int. J. Syst. Evol. Microbiol.">
        <title>Streptomyces marispadix sp. nov., isolated from marine beach sediment of the Northern Coast of Portugal.</title>
        <authorList>
            <person name="dos Santos J.D.N."/>
            <person name="Vitorino I.R."/>
            <person name="Kallscheuer N."/>
            <person name="Srivastava A."/>
            <person name="Krautwurst S."/>
            <person name="Marz M."/>
            <person name="Jogler C."/>
            <person name="Lobo Da Cunha A."/>
            <person name="Catita J."/>
            <person name="Goncalves H."/>
            <person name="Gonzalez I."/>
            <person name="Reyes F."/>
            <person name="Lage O.M."/>
        </authorList>
    </citation>
    <scope>NUCLEOTIDE SEQUENCE</scope>
    <source>
        <strain evidence="4">M600PL45_2</strain>
    </source>
</reference>
<dbReference type="InterPro" id="IPR006439">
    <property type="entry name" value="HAD-SF_hydro_IA"/>
</dbReference>
<protein>
    <submittedName>
        <fullName evidence="4">Haloacid dehalogenase type II</fullName>
    </submittedName>
</protein>
<dbReference type="Gene3D" id="3.40.50.1000">
    <property type="entry name" value="HAD superfamily/HAD-like"/>
    <property type="match status" value="1"/>
</dbReference>
<name>A0ABS9T5A9_9ACTN</name>
<keyword evidence="2" id="KW-0378">Hydrolase</keyword>
<dbReference type="PANTHER" id="PTHR43316">
    <property type="entry name" value="HYDROLASE, HALOACID DELAHOGENASE-RELATED"/>
    <property type="match status" value="1"/>
</dbReference>